<dbReference type="Proteomes" id="UP000053660">
    <property type="component" value="Unassembled WGS sequence"/>
</dbReference>
<evidence type="ECO:0000313" key="3">
    <source>
        <dbReference type="Proteomes" id="UP000053660"/>
    </source>
</evidence>
<accession>A0A0B1SYF6</accession>
<dbReference type="OrthoDB" id="5867147at2759"/>
<reference evidence="2 3" key="1">
    <citation type="submission" date="2014-03" db="EMBL/GenBank/DDBJ databases">
        <title>Draft genome of the hookworm Oesophagostomum dentatum.</title>
        <authorList>
            <person name="Mitreva M."/>
        </authorList>
    </citation>
    <scope>NUCLEOTIDE SEQUENCE [LARGE SCALE GENOMIC DNA]</scope>
    <source>
        <strain evidence="2 3">OD-Hann</strain>
    </source>
</reference>
<feature type="compositionally biased region" description="Pro residues" evidence="1">
    <location>
        <begin position="75"/>
        <end position="84"/>
    </location>
</feature>
<dbReference type="EMBL" id="KN553139">
    <property type="protein sequence ID" value="KHJ90338.1"/>
    <property type="molecule type" value="Genomic_DNA"/>
</dbReference>
<evidence type="ECO:0000313" key="2">
    <source>
        <dbReference type="EMBL" id="KHJ90338.1"/>
    </source>
</evidence>
<feature type="compositionally biased region" description="Polar residues" evidence="1">
    <location>
        <begin position="136"/>
        <end position="147"/>
    </location>
</feature>
<name>A0A0B1SYF6_OESDE</name>
<feature type="region of interest" description="Disordered" evidence="1">
    <location>
        <begin position="254"/>
        <end position="277"/>
    </location>
</feature>
<dbReference type="AlphaFoldDB" id="A0A0B1SYF6"/>
<protein>
    <submittedName>
        <fullName evidence="2">Uncharacterized protein</fullName>
    </submittedName>
</protein>
<feature type="region of interest" description="Disordered" evidence="1">
    <location>
        <begin position="1"/>
        <end position="182"/>
    </location>
</feature>
<proteinExistence type="predicted"/>
<organism evidence="2 3">
    <name type="scientific">Oesophagostomum dentatum</name>
    <name type="common">Nodular worm</name>
    <dbReference type="NCBI Taxonomy" id="61180"/>
    <lineage>
        <taxon>Eukaryota</taxon>
        <taxon>Metazoa</taxon>
        <taxon>Ecdysozoa</taxon>
        <taxon>Nematoda</taxon>
        <taxon>Chromadorea</taxon>
        <taxon>Rhabditida</taxon>
        <taxon>Rhabditina</taxon>
        <taxon>Rhabditomorpha</taxon>
        <taxon>Strongyloidea</taxon>
        <taxon>Strongylidae</taxon>
        <taxon>Oesophagostomum</taxon>
    </lineage>
</organism>
<gene>
    <name evidence="2" type="ORF">OESDEN_09822</name>
</gene>
<keyword evidence="3" id="KW-1185">Reference proteome</keyword>
<feature type="compositionally biased region" description="Basic and acidic residues" evidence="1">
    <location>
        <begin position="219"/>
        <end position="231"/>
    </location>
</feature>
<feature type="compositionally biased region" description="Basic and acidic residues" evidence="1">
    <location>
        <begin position="1"/>
        <end position="11"/>
    </location>
</feature>
<evidence type="ECO:0000256" key="1">
    <source>
        <dbReference type="SAM" id="MobiDB-lite"/>
    </source>
</evidence>
<feature type="region of interest" description="Disordered" evidence="1">
    <location>
        <begin position="219"/>
        <end position="239"/>
    </location>
</feature>
<sequence length="277" mass="30184">MFFPRKKDKDPYTNNNNNDYATIVRKSKPPPPPPDQKLKNNTLSIVVPPPAVDPHANANSGKQPKLQRPQRIRSPPRPLPPRTAPPSISSTYQYPVQAEAPQIPAHKEREQCSVPVQNCPPVPSRPPTVVADLAKRTNTQNEESNSKPISPPEELAPPPRQISPGNLYKPTAPPRPSAPRTKIITVDTNEEVSNNALEDGGAVFQLSHTTAIAILPSPEAKKENTSIERHGSGGVLAKRHSIKINTNAIVEPDSKRKDATMLPNGSSGEHSVIINRL</sequence>
<feature type="compositionally biased region" description="Pro residues" evidence="1">
    <location>
        <begin position="149"/>
        <end position="161"/>
    </location>
</feature>